<name>B2VJH3_ERWT9</name>
<dbReference type="Pfam" id="PF03421">
    <property type="entry name" value="Acetyltransf_14"/>
    <property type="match status" value="1"/>
</dbReference>
<dbReference type="KEGG" id="eta:ETA_05390"/>
<evidence type="ECO:0000256" key="2">
    <source>
        <dbReference type="ARBA" id="ARBA00023315"/>
    </source>
</evidence>
<gene>
    <name evidence="7" type="ordered locus">ETA_05390</name>
</gene>
<evidence type="ECO:0000256" key="6">
    <source>
        <dbReference type="SAM" id="MobiDB-lite"/>
    </source>
</evidence>
<reference evidence="7 8" key="1">
    <citation type="journal article" date="2008" name="Environ. Microbiol.">
        <title>The genome of Erwinia tasmaniensis strain Et1/99, a non-pathogenic bacterium in the genus Erwinia.</title>
        <authorList>
            <person name="Kube M."/>
            <person name="Migdoll A.M."/>
            <person name="Mueller I."/>
            <person name="Kuhl H."/>
            <person name="Beck A."/>
            <person name="Reinhardt R."/>
            <person name="Geider K."/>
        </authorList>
    </citation>
    <scope>NUCLEOTIDE SEQUENCE [LARGE SCALE GENOMIC DNA]</scope>
    <source>
        <strain evidence="8">DSM 17950 / CFBP 7177 / CIP 109463 / NCPPB 4357 / Et1/99</strain>
    </source>
</reference>
<dbReference type="STRING" id="465817.ETA_05390"/>
<dbReference type="eggNOG" id="ENOG5032VKN">
    <property type="taxonomic scope" value="Bacteria"/>
</dbReference>
<comment type="similarity">
    <text evidence="3">Belongs to the acetyltransferase YopJ family.</text>
</comment>
<dbReference type="EMBL" id="CU468135">
    <property type="protein sequence ID" value="CAO95585.1"/>
    <property type="molecule type" value="Genomic_DNA"/>
</dbReference>
<evidence type="ECO:0000256" key="5">
    <source>
        <dbReference type="ARBA" id="ARBA00048662"/>
    </source>
</evidence>
<evidence type="ECO:0000313" key="7">
    <source>
        <dbReference type="EMBL" id="CAO95585.1"/>
    </source>
</evidence>
<dbReference type="HOGENOM" id="CLU_058396_0_0_6"/>
<proteinExistence type="inferred from homology"/>
<evidence type="ECO:0000313" key="8">
    <source>
        <dbReference type="Proteomes" id="UP000001726"/>
    </source>
</evidence>
<feature type="compositionally biased region" description="Polar residues" evidence="6">
    <location>
        <begin position="42"/>
        <end position="54"/>
    </location>
</feature>
<dbReference type="InterPro" id="IPR005083">
    <property type="entry name" value="YopJ-like"/>
</dbReference>
<feature type="compositionally biased region" description="Low complexity" evidence="6">
    <location>
        <begin position="20"/>
        <end position="32"/>
    </location>
</feature>
<keyword evidence="8" id="KW-1185">Reference proteome</keyword>
<dbReference type="RefSeq" id="WP_012440293.1">
    <property type="nucleotide sequence ID" value="NC_010694.1"/>
</dbReference>
<comment type="catalytic activity">
    <reaction evidence="4">
        <text>L-threonyl-[protein] + acetyl-CoA = O-acetyl-L-threonyl-[protein] + CoA</text>
        <dbReference type="Rhea" id="RHEA:65340"/>
        <dbReference type="Rhea" id="RHEA-COMP:11060"/>
        <dbReference type="Rhea" id="RHEA-COMP:16780"/>
        <dbReference type="ChEBI" id="CHEBI:30013"/>
        <dbReference type="ChEBI" id="CHEBI:57287"/>
        <dbReference type="ChEBI" id="CHEBI:57288"/>
        <dbReference type="ChEBI" id="CHEBI:141025"/>
    </reaction>
    <physiologicalReaction direction="left-to-right" evidence="4">
        <dbReference type="Rhea" id="RHEA:65341"/>
    </physiologicalReaction>
</comment>
<dbReference type="Proteomes" id="UP000001726">
    <property type="component" value="Chromosome"/>
</dbReference>
<dbReference type="GO" id="GO:0016746">
    <property type="term" value="F:acyltransferase activity"/>
    <property type="evidence" value="ECO:0007669"/>
    <property type="project" value="UniProtKB-KW"/>
</dbReference>
<keyword evidence="1" id="KW-0808">Transferase</keyword>
<dbReference type="OrthoDB" id="8888419at2"/>
<evidence type="ECO:0000256" key="4">
    <source>
        <dbReference type="ARBA" id="ARBA00048364"/>
    </source>
</evidence>
<comment type="catalytic activity">
    <reaction evidence="5">
        <text>L-seryl-[protein] + acetyl-CoA = O-acetyl-L-seryl-[protein] + CoA</text>
        <dbReference type="Rhea" id="RHEA:59392"/>
        <dbReference type="Rhea" id="RHEA-COMP:9863"/>
        <dbReference type="Rhea" id="RHEA-COMP:15352"/>
        <dbReference type="ChEBI" id="CHEBI:29999"/>
        <dbReference type="ChEBI" id="CHEBI:57287"/>
        <dbReference type="ChEBI" id="CHEBI:57288"/>
        <dbReference type="ChEBI" id="CHEBI:141128"/>
    </reaction>
    <physiologicalReaction direction="left-to-right" evidence="5">
        <dbReference type="Rhea" id="RHEA:59393"/>
    </physiologicalReaction>
</comment>
<evidence type="ECO:0000256" key="1">
    <source>
        <dbReference type="ARBA" id="ARBA00022679"/>
    </source>
</evidence>
<keyword evidence="2" id="KW-0012">Acyltransferase</keyword>
<dbReference type="AlphaFoldDB" id="B2VJH3"/>
<feature type="region of interest" description="Disordered" evidence="6">
    <location>
        <begin position="1"/>
        <end position="89"/>
    </location>
</feature>
<sequence>MNISGLRAGQGSPSQQTDRAASSSTQASPAPAGRRLQRQDALPTNTRYQASQMPATPERARVAARNSAGASSSAAHAQPSLSLSRQNAHREDPALARFHHQMQQSTKMSRADPLPEKPQVVPKRLQEKIDAINLPRLKKLDNNLHEYGKMATELAKEGSGSSSALTRMDKKVLPLLADAENARHPGLNLHVYKKGEECYQAIKDQHKSVQQSGQPKTMRALYPPFKGMPDHHIALDIQLRPGHRPSIVGFESALGHMVEHLKQGIAEGVRGAKVHMVGNTIQNSQWDCTMYSLSNALKSFKHHDEYTARLHKGEKVPVPAEFFKHAQSKSSVEGKPHQDAVVTKDKGGLHAETLLHRNLAYRADRFDRAYSTSIEGFRMQEIQRAGEHLAAKKHKS</sequence>
<feature type="compositionally biased region" description="Low complexity" evidence="6">
    <location>
        <begin position="63"/>
        <end position="84"/>
    </location>
</feature>
<organism evidence="7 8">
    <name type="scientific">Erwinia tasmaniensis (strain DSM 17950 / CFBP 7177 / CIP 109463 / NCPPB 4357 / Et1/99)</name>
    <dbReference type="NCBI Taxonomy" id="465817"/>
    <lineage>
        <taxon>Bacteria</taxon>
        <taxon>Pseudomonadati</taxon>
        <taxon>Pseudomonadota</taxon>
        <taxon>Gammaproteobacteria</taxon>
        <taxon>Enterobacterales</taxon>
        <taxon>Erwiniaceae</taxon>
        <taxon>Erwinia</taxon>
    </lineage>
</organism>
<feature type="region of interest" description="Disordered" evidence="6">
    <location>
        <begin position="100"/>
        <end position="119"/>
    </location>
</feature>
<accession>B2VJH3</accession>
<evidence type="ECO:0000256" key="3">
    <source>
        <dbReference type="ARBA" id="ARBA00023785"/>
    </source>
</evidence>
<protein>
    <submittedName>
        <fullName evidence="7">Virulence/avirulence effector protein homolog</fullName>
    </submittedName>
</protein>